<accession>A0ABS8PFK5</accession>
<comment type="caution">
    <text evidence="3">The sequence shown here is derived from an EMBL/GenBank/DDBJ whole genome shotgun (WGS) entry which is preliminary data.</text>
</comment>
<keyword evidence="4" id="KW-1185">Reference proteome</keyword>
<feature type="compositionally biased region" description="Low complexity" evidence="1">
    <location>
        <begin position="76"/>
        <end position="91"/>
    </location>
</feature>
<proteinExistence type="predicted"/>
<feature type="signal peptide" evidence="2">
    <location>
        <begin position="1"/>
        <end position="41"/>
    </location>
</feature>
<feature type="region of interest" description="Disordered" evidence="1">
    <location>
        <begin position="61"/>
        <end position="127"/>
    </location>
</feature>
<evidence type="ECO:0000313" key="4">
    <source>
        <dbReference type="Proteomes" id="UP001199469"/>
    </source>
</evidence>
<dbReference type="EMBL" id="JAJNDB010000007">
    <property type="protein sequence ID" value="MCD2197026.1"/>
    <property type="molecule type" value="Genomic_DNA"/>
</dbReference>
<feature type="region of interest" description="Disordered" evidence="1">
    <location>
        <begin position="187"/>
        <end position="207"/>
    </location>
</feature>
<evidence type="ECO:0000313" key="3">
    <source>
        <dbReference type="EMBL" id="MCD2197026.1"/>
    </source>
</evidence>
<name>A0ABS8PFK5_9PSEU</name>
<feature type="chain" id="PRO_5047292265" evidence="2">
    <location>
        <begin position="42"/>
        <end position="207"/>
    </location>
</feature>
<keyword evidence="2" id="KW-0732">Signal</keyword>
<dbReference type="Proteomes" id="UP001199469">
    <property type="component" value="Unassembled WGS sequence"/>
</dbReference>
<evidence type="ECO:0000256" key="2">
    <source>
        <dbReference type="SAM" id="SignalP"/>
    </source>
</evidence>
<reference evidence="3 4" key="1">
    <citation type="submission" date="2021-11" db="EMBL/GenBank/DDBJ databases">
        <title>Draft genome sequence of Actinomycetospora sp. SF1 isolated from the rhizosphere soil.</title>
        <authorList>
            <person name="Duangmal K."/>
            <person name="Chantavorakit T."/>
        </authorList>
    </citation>
    <scope>NUCLEOTIDE SEQUENCE [LARGE SCALE GENOMIC DNA]</scope>
    <source>
        <strain evidence="3 4">TBRC 5722</strain>
    </source>
</reference>
<sequence>MGAHHAPHSSSSHAARLAGRGALTAAAALALTGGTASLAFASEAPSVPTTQAITGHATDGAHELQSAAKASPLSDASHVSAHSLTSSVSSHGTDLQDKASAATSALQGKAPSSLPTKPPTSLPVSDMKADTAAGATNTVNDIQHAATNWSAAAKGGLTPAEGATQAKLVAQDVNHAVANGQKDVASWSSSLTGHAPELPGKSVLSFG</sequence>
<organism evidence="3 4">
    <name type="scientific">Actinomycetospora endophytica</name>
    <dbReference type="NCBI Taxonomy" id="2291215"/>
    <lineage>
        <taxon>Bacteria</taxon>
        <taxon>Bacillati</taxon>
        <taxon>Actinomycetota</taxon>
        <taxon>Actinomycetes</taxon>
        <taxon>Pseudonocardiales</taxon>
        <taxon>Pseudonocardiaceae</taxon>
        <taxon>Actinomycetospora</taxon>
    </lineage>
</organism>
<gene>
    <name evidence="3" type="ORF">LQ327_27005</name>
</gene>
<dbReference type="RefSeq" id="WP_230738916.1">
    <property type="nucleotide sequence ID" value="NZ_JAJNDB010000007.1"/>
</dbReference>
<protein>
    <submittedName>
        <fullName evidence="3">Uncharacterized protein</fullName>
    </submittedName>
</protein>
<evidence type="ECO:0000256" key="1">
    <source>
        <dbReference type="SAM" id="MobiDB-lite"/>
    </source>
</evidence>